<dbReference type="Gene3D" id="1.20.58.1390">
    <property type="match status" value="1"/>
</dbReference>
<dbReference type="PANTHER" id="PTHR43712">
    <property type="entry name" value="PUTATIVE (AFU_ORTHOLOGUE AFUA_4G14580)-RELATED"/>
    <property type="match status" value="1"/>
</dbReference>
<dbReference type="CDD" id="cd02440">
    <property type="entry name" value="AdoMet_MTases"/>
    <property type="match status" value="1"/>
</dbReference>
<evidence type="ECO:0000259" key="5">
    <source>
        <dbReference type="Pfam" id="PF21212"/>
    </source>
</evidence>
<dbReference type="InterPro" id="IPR036388">
    <property type="entry name" value="WH-like_DNA-bd_sf"/>
</dbReference>
<evidence type="ECO:0000313" key="6">
    <source>
        <dbReference type="EMBL" id="TDQ39494.1"/>
    </source>
</evidence>
<keyword evidence="2 6" id="KW-0808">Transferase</keyword>
<evidence type="ECO:0000256" key="2">
    <source>
        <dbReference type="ARBA" id="ARBA00022679"/>
    </source>
</evidence>
<evidence type="ECO:0000256" key="3">
    <source>
        <dbReference type="ARBA" id="ARBA00022691"/>
    </source>
</evidence>
<dbReference type="GO" id="GO:0032259">
    <property type="term" value="P:methylation"/>
    <property type="evidence" value="ECO:0007669"/>
    <property type="project" value="UniProtKB-KW"/>
</dbReference>
<evidence type="ECO:0000313" key="7">
    <source>
        <dbReference type="Proteomes" id="UP000294575"/>
    </source>
</evidence>
<dbReference type="GO" id="GO:0008171">
    <property type="term" value="F:O-methyltransferase activity"/>
    <property type="evidence" value="ECO:0007669"/>
    <property type="project" value="InterPro"/>
</dbReference>
<sequence>MPHHAQDNLTAMQAKELAQYLAFAPIAFQAARSLLRLGILEALDAAGKQGCDVAALAQQTGVDEYGVQVLLDMGMSSRLVIFDGSLYRLAKTGYFLLHDDMTRVNMAFTDDVCYRAMEHLDDAIRDGRPAGLSELGDWPTIYPALAALPEPARTSWFEFDHFYSDRAFPELLKQIFGDNAPQHIVDVGANTGRWASQCLKHDASVQMTLVDLPQQLQLAGASMVQQGFAQRVSLHPANMLEPDVRLPRSGDLWWMSQFLDCFSPEQVLHILRAAHAAMPDDARLYILELFWDRQQHAAASYSLNATSLYFTCLANGNSRFYRSDELLRLVHEAGFVLLSEEDDVGLGHTLFRLAKAPATVA</sequence>
<dbReference type="SUPFAM" id="SSF46785">
    <property type="entry name" value="Winged helix' DNA-binding domain"/>
    <property type="match status" value="1"/>
</dbReference>
<dbReference type="InterPro" id="IPR016461">
    <property type="entry name" value="COMT-like"/>
</dbReference>
<feature type="domain" description="O-methyltransferase C-terminal" evidence="4">
    <location>
        <begin position="182"/>
        <end position="335"/>
    </location>
</feature>
<reference evidence="6 7" key="1">
    <citation type="submission" date="2019-03" db="EMBL/GenBank/DDBJ databases">
        <title>Genomic Encyclopedia of Type Strains, Phase IV (KMG-IV): sequencing the most valuable type-strain genomes for metagenomic binning, comparative biology and taxonomic classification.</title>
        <authorList>
            <person name="Goeker M."/>
        </authorList>
    </citation>
    <scope>NUCLEOTIDE SEQUENCE [LARGE SCALE GENOMIC DNA]</scope>
    <source>
        <strain evidence="6 7">DSM 28679</strain>
    </source>
</reference>
<organism evidence="6 7">
    <name type="scientific">Thiopseudomonas denitrificans</name>
    <dbReference type="NCBI Taxonomy" id="1501432"/>
    <lineage>
        <taxon>Bacteria</taxon>
        <taxon>Pseudomonadati</taxon>
        <taxon>Pseudomonadota</taxon>
        <taxon>Gammaproteobacteria</taxon>
        <taxon>Pseudomonadales</taxon>
        <taxon>Pseudomonadaceae</taxon>
        <taxon>Thiopseudomonas</taxon>
    </lineage>
</organism>
<dbReference type="OrthoDB" id="9805418at2"/>
<gene>
    <name evidence="6" type="ORF">DFQ45_102188</name>
</gene>
<dbReference type="Gene3D" id="1.10.10.10">
    <property type="entry name" value="Winged helix-like DNA-binding domain superfamily/Winged helix DNA-binding domain"/>
    <property type="match status" value="1"/>
</dbReference>
<dbReference type="PROSITE" id="PS51683">
    <property type="entry name" value="SAM_OMT_II"/>
    <property type="match status" value="1"/>
</dbReference>
<dbReference type="InterPro" id="IPR049480">
    <property type="entry name" value="BVU_1015-like_N"/>
</dbReference>
<accession>A0A4R6U8V4</accession>
<evidence type="ECO:0000256" key="1">
    <source>
        <dbReference type="ARBA" id="ARBA00022603"/>
    </source>
</evidence>
<dbReference type="EMBL" id="SNYK01000002">
    <property type="protein sequence ID" value="TDQ39494.1"/>
    <property type="molecule type" value="Genomic_DNA"/>
</dbReference>
<dbReference type="Pfam" id="PF00891">
    <property type="entry name" value="Methyltransf_2"/>
    <property type="match status" value="1"/>
</dbReference>
<dbReference type="Pfam" id="PF21212">
    <property type="entry name" value="Dimerisation2-like_dom"/>
    <property type="match status" value="1"/>
</dbReference>
<dbReference type="AlphaFoldDB" id="A0A4R6U8V4"/>
<keyword evidence="1 6" id="KW-0489">Methyltransferase</keyword>
<dbReference type="InterPro" id="IPR001077">
    <property type="entry name" value="COMT_C"/>
</dbReference>
<keyword evidence="3" id="KW-0949">S-adenosyl-L-methionine</keyword>
<evidence type="ECO:0000259" key="4">
    <source>
        <dbReference type="Pfam" id="PF00891"/>
    </source>
</evidence>
<protein>
    <submittedName>
        <fullName evidence="6">O-methyltransferase</fullName>
    </submittedName>
</protein>
<proteinExistence type="predicted"/>
<dbReference type="SUPFAM" id="SSF53335">
    <property type="entry name" value="S-adenosyl-L-methionine-dependent methyltransferases"/>
    <property type="match status" value="1"/>
</dbReference>
<dbReference type="PANTHER" id="PTHR43712:SF2">
    <property type="entry name" value="O-METHYLTRANSFERASE CICE"/>
    <property type="match status" value="1"/>
</dbReference>
<dbReference type="RefSeq" id="WP_101497379.1">
    <property type="nucleotide sequence ID" value="NZ_LNJZ01000009.1"/>
</dbReference>
<dbReference type="InterPro" id="IPR036390">
    <property type="entry name" value="WH_DNA-bd_sf"/>
</dbReference>
<comment type="caution">
    <text evidence="6">The sequence shown here is derived from an EMBL/GenBank/DDBJ whole genome shotgun (WGS) entry which is preliminary data.</text>
</comment>
<dbReference type="Proteomes" id="UP000294575">
    <property type="component" value="Unassembled WGS sequence"/>
</dbReference>
<dbReference type="Gene3D" id="3.40.50.150">
    <property type="entry name" value="Vaccinia Virus protein VP39"/>
    <property type="match status" value="1"/>
</dbReference>
<keyword evidence="7" id="KW-1185">Reference proteome</keyword>
<dbReference type="InterPro" id="IPR029063">
    <property type="entry name" value="SAM-dependent_MTases_sf"/>
</dbReference>
<name>A0A4R6U8V4_9GAMM</name>
<feature type="domain" description="BVU-1015-like N-terminal dimerisation-like" evidence="5">
    <location>
        <begin position="17"/>
        <end position="82"/>
    </location>
</feature>